<protein>
    <recommendedName>
        <fullName evidence="11 13">Adenosine kinase</fullName>
        <shortName evidence="13">AK</shortName>
        <ecNumber evidence="3 13">2.7.1.20</ecNumber>
    </recommendedName>
    <alternativeName>
        <fullName evidence="13">Adenosine 5'-phosphotransferase</fullName>
    </alternativeName>
</protein>
<dbReference type="GO" id="GO:0005524">
    <property type="term" value="F:ATP binding"/>
    <property type="evidence" value="ECO:0007669"/>
    <property type="project" value="UniProtKB-UniRule"/>
</dbReference>
<dbReference type="InterPro" id="IPR001805">
    <property type="entry name" value="Adenokinase"/>
</dbReference>
<dbReference type="CTD" id="39479"/>
<comment type="function">
    <text evidence="13">ATP dependent phosphorylation of adenosine and other related nucleoside analogs to monophosphate derivatives.</text>
</comment>
<dbReference type="FunFam" id="3.30.1110.10:FF:000001">
    <property type="entry name" value="Adenosine kinase a"/>
    <property type="match status" value="1"/>
</dbReference>
<keyword evidence="7 13" id="KW-0418">Kinase</keyword>
<evidence type="ECO:0000256" key="6">
    <source>
        <dbReference type="ARBA" id="ARBA00022741"/>
    </source>
</evidence>
<keyword evidence="4 13" id="KW-0808">Transferase</keyword>
<dbReference type="Gene3D" id="3.40.1190.20">
    <property type="match status" value="1"/>
</dbReference>
<feature type="domain" description="Carbohydrate kinase PfkB" evidence="14">
    <location>
        <begin position="29"/>
        <end position="338"/>
    </location>
</feature>
<keyword evidence="15" id="KW-1185">Reference proteome</keyword>
<evidence type="ECO:0000256" key="4">
    <source>
        <dbReference type="ARBA" id="ARBA00022679"/>
    </source>
</evidence>
<dbReference type="AlphaFoldDB" id="A0AAJ7PAH0"/>
<dbReference type="SUPFAM" id="SSF53613">
    <property type="entry name" value="Ribokinase-like"/>
    <property type="match status" value="1"/>
</dbReference>
<evidence type="ECO:0000256" key="9">
    <source>
        <dbReference type="ARBA" id="ARBA00022842"/>
    </source>
</evidence>
<evidence type="ECO:0000256" key="3">
    <source>
        <dbReference type="ARBA" id="ARBA00012119"/>
    </source>
</evidence>
<dbReference type="PANTHER" id="PTHR45769">
    <property type="entry name" value="ADENOSINE KINASE"/>
    <property type="match status" value="1"/>
</dbReference>
<organism evidence="15 16">
    <name type="scientific">Galendromus occidentalis</name>
    <name type="common">western predatory mite</name>
    <dbReference type="NCBI Taxonomy" id="34638"/>
    <lineage>
        <taxon>Eukaryota</taxon>
        <taxon>Metazoa</taxon>
        <taxon>Ecdysozoa</taxon>
        <taxon>Arthropoda</taxon>
        <taxon>Chelicerata</taxon>
        <taxon>Arachnida</taxon>
        <taxon>Acari</taxon>
        <taxon>Parasitiformes</taxon>
        <taxon>Mesostigmata</taxon>
        <taxon>Gamasina</taxon>
        <taxon>Phytoseioidea</taxon>
        <taxon>Phytoseiidae</taxon>
        <taxon>Typhlodrominae</taxon>
        <taxon>Galendromus</taxon>
    </lineage>
</organism>
<evidence type="ECO:0000256" key="2">
    <source>
        <dbReference type="ARBA" id="ARBA00010688"/>
    </source>
</evidence>
<evidence type="ECO:0000256" key="13">
    <source>
        <dbReference type="RuleBase" id="RU368116"/>
    </source>
</evidence>
<evidence type="ECO:0000256" key="7">
    <source>
        <dbReference type="ARBA" id="ARBA00022777"/>
    </source>
</evidence>
<evidence type="ECO:0000259" key="14">
    <source>
        <dbReference type="Pfam" id="PF00294"/>
    </source>
</evidence>
<proteinExistence type="inferred from homology"/>
<dbReference type="GO" id="GO:0044209">
    <property type="term" value="P:AMP salvage"/>
    <property type="evidence" value="ECO:0007669"/>
    <property type="project" value="UniProtKB-UniRule"/>
</dbReference>
<dbReference type="FunFam" id="3.40.1190.20:FF:000076">
    <property type="entry name" value="Adenosine kinase"/>
    <property type="match status" value="1"/>
</dbReference>
<dbReference type="GO" id="GO:0005634">
    <property type="term" value="C:nucleus"/>
    <property type="evidence" value="ECO:0007669"/>
    <property type="project" value="UniProtKB-SubCell"/>
</dbReference>
<comment type="cofactor">
    <cofactor evidence="13">
        <name>Mg(2+)</name>
        <dbReference type="ChEBI" id="CHEBI:18420"/>
    </cofactor>
    <text evidence="13">Binds 3 Mg(2+) ions per subunit.</text>
</comment>
<dbReference type="RefSeq" id="XP_018496463.1">
    <property type="nucleotide sequence ID" value="XM_018640947.1"/>
</dbReference>
<dbReference type="GO" id="GO:0004001">
    <property type="term" value="F:adenosine kinase activity"/>
    <property type="evidence" value="ECO:0007669"/>
    <property type="project" value="UniProtKB-UniRule"/>
</dbReference>
<evidence type="ECO:0000256" key="5">
    <source>
        <dbReference type="ARBA" id="ARBA00022726"/>
    </source>
</evidence>
<dbReference type="GeneID" id="100904824"/>
<evidence type="ECO:0000256" key="12">
    <source>
        <dbReference type="PIRSR" id="PIRSR601805-1"/>
    </source>
</evidence>
<keyword evidence="8 13" id="KW-0067">ATP-binding</keyword>
<keyword evidence="9 13" id="KW-0460">Magnesium</keyword>
<reference evidence="16" key="1">
    <citation type="submission" date="2025-08" db="UniProtKB">
        <authorList>
            <consortium name="RefSeq"/>
        </authorList>
    </citation>
    <scope>IDENTIFICATION</scope>
</reference>
<comment type="subunit">
    <text evidence="13">Monomer.</text>
</comment>
<comment type="similarity">
    <text evidence="2 13">Belongs to the carbohydrate kinase PfkB family.</text>
</comment>
<comment type="subcellular location">
    <subcellularLocation>
        <location evidence="13">Nucleus</location>
    </subcellularLocation>
</comment>
<accession>A0AAJ7PAH0</accession>
<dbReference type="Gene3D" id="3.30.1110.10">
    <property type="match status" value="1"/>
</dbReference>
<gene>
    <name evidence="16" type="primary">LOC100904824</name>
</gene>
<comment type="catalytic activity">
    <reaction evidence="10 13">
        <text>adenosine + ATP = AMP + ADP + H(+)</text>
        <dbReference type="Rhea" id="RHEA:20824"/>
        <dbReference type="ChEBI" id="CHEBI:15378"/>
        <dbReference type="ChEBI" id="CHEBI:16335"/>
        <dbReference type="ChEBI" id="CHEBI:30616"/>
        <dbReference type="ChEBI" id="CHEBI:456215"/>
        <dbReference type="ChEBI" id="CHEBI:456216"/>
        <dbReference type="EC" id="2.7.1.20"/>
    </reaction>
</comment>
<name>A0AAJ7PAH0_9ACAR</name>
<keyword evidence="5 13" id="KW-0660">Purine salvage</keyword>
<evidence type="ECO:0000313" key="15">
    <source>
        <dbReference type="Proteomes" id="UP000694867"/>
    </source>
</evidence>
<evidence type="ECO:0000256" key="11">
    <source>
        <dbReference type="ARBA" id="ARBA00068771"/>
    </source>
</evidence>
<dbReference type="GO" id="GO:0005829">
    <property type="term" value="C:cytosol"/>
    <property type="evidence" value="ECO:0007669"/>
    <property type="project" value="TreeGrafter"/>
</dbReference>
<dbReference type="InterPro" id="IPR011611">
    <property type="entry name" value="PfkB_dom"/>
</dbReference>
<dbReference type="PRINTS" id="PR00989">
    <property type="entry name" value="ADENOKINASE"/>
</dbReference>
<evidence type="ECO:0000256" key="8">
    <source>
        <dbReference type="ARBA" id="ARBA00022840"/>
    </source>
</evidence>
<dbReference type="KEGG" id="goe:100904824"/>
<feature type="active site" description="Proton acceptor" evidence="12">
    <location>
        <position position="298"/>
    </location>
</feature>
<keyword evidence="13" id="KW-0539">Nucleus</keyword>
<dbReference type="Proteomes" id="UP000694867">
    <property type="component" value="Unplaced"/>
</dbReference>
<dbReference type="InterPro" id="IPR002173">
    <property type="entry name" value="Carboh/pur_kinase_PfkB_CS"/>
</dbReference>
<dbReference type="EC" id="2.7.1.20" evidence="3 13"/>
<evidence type="ECO:0000256" key="10">
    <source>
        <dbReference type="ARBA" id="ARBA00051362"/>
    </source>
</evidence>
<keyword evidence="6 13" id="KW-0547">Nucleotide-binding</keyword>
<dbReference type="PANTHER" id="PTHR45769:SF3">
    <property type="entry name" value="ADENOSINE KINASE"/>
    <property type="match status" value="1"/>
</dbReference>
<evidence type="ECO:0000256" key="1">
    <source>
        <dbReference type="ARBA" id="ARBA00004801"/>
    </source>
</evidence>
<dbReference type="GO" id="GO:0006144">
    <property type="term" value="P:purine nucleobase metabolic process"/>
    <property type="evidence" value="ECO:0007669"/>
    <property type="project" value="TreeGrafter"/>
</dbReference>
<dbReference type="InterPro" id="IPR029056">
    <property type="entry name" value="Ribokinase-like"/>
</dbReference>
<dbReference type="PROSITE" id="PS00584">
    <property type="entry name" value="PFKB_KINASES_2"/>
    <property type="match status" value="1"/>
</dbReference>
<dbReference type="Pfam" id="PF00294">
    <property type="entry name" value="PfkB"/>
    <property type="match status" value="1"/>
</dbReference>
<dbReference type="CDD" id="cd01168">
    <property type="entry name" value="adenosine_kinase"/>
    <property type="match status" value="1"/>
</dbReference>
<evidence type="ECO:0000313" key="16">
    <source>
        <dbReference type="RefSeq" id="XP_018496463.1"/>
    </source>
</evidence>
<dbReference type="GO" id="GO:0006166">
    <property type="term" value="P:purine ribonucleoside salvage"/>
    <property type="evidence" value="ECO:0007669"/>
    <property type="project" value="UniProtKB-KW"/>
</dbReference>
<comment type="pathway">
    <text evidence="1 13">Purine metabolism; AMP biosynthesis via salvage pathway; AMP from adenosine: step 1/1.</text>
</comment>
<sequence length="349" mass="38161">MSELPEGVLFCMGNPLLDISAEVDKSFLERFGLKANDAILAEEKHVPMYRELQGKTDVDYVAGGATQNTCRVFQWVVRQRDRCVYMGCIGKDEFGNILAEKAREAGVNVRYQINETTPTGTCAVLLTDGGTHRSLCANLAAANCFTLDHLLKEDNLKLMENAQYYYISGFFLTVSVDSMLHVGKHATAKGKPFCMNLSAPFLCGVFSTQMMSVMPYVDILFGNESEAAELAKAQGWPSDCTKEIAKRAEKLPKESGSRLVVFTQGCDPVIVIQNGAVTEYPVERIPKEDIIDTNGAGDSFVGGFLAGYVQVQKTIAECVALGVKCASMMIRQSGCSLPDRKSYENALGF</sequence>